<feature type="transmembrane region" description="Helical" evidence="1">
    <location>
        <begin position="14"/>
        <end position="32"/>
    </location>
</feature>
<evidence type="ECO:0000256" key="1">
    <source>
        <dbReference type="SAM" id="Phobius"/>
    </source>
</evidence>
<dbReference type="EMBL" id="BCTA01000036">
    <property type="protein sequence ID" value="GAT09883.1"/>
    <property type="molecule type" value="Genomic_DNA"/>
</dbReference>
<evidence type="ECO:0008006" key="4">
    <source>
        <dbReference type="Google" id="ProtNLM"/>
    </source>
</evidence>
<protein>
    <recommendedName>
        <fullName evidence="4">Transmembrane protein</fullName>
    </recommendedName>
</protein>
<feature type="transmembrane region" description="Helical" evidence="1">
    <location>
        <begin position="107"/>
        <end position="126"/>
    </location>
</feature>
<keyword evidence="3" id="KW-1185">Reference proteome</keyword>
<keyword evidence="1" id="KW-1133">Transmembrane helix</keyword>
<feature type="transmembrane region" description="Helical" evidence="1">
    <location>
        <begin position="37"/>
        <end position="59"/>
    </location>
</feature>
<feature type="transmembrane region" description="Helical" evidence="1">
    <location>
        <begin position="65"/>
        <end position="86"/>
    </location>
</feature>
<gene>
    <name evidence="2" type="ORF">RMCN_3016</name>
</gene>
<dbReference type="PROSITE" id="PS51257">
    <property type="entry name" value="PROKAR_LIPOPROTEIN"/>
    <property type="match status" value="1"/>
</dbReference>
<proteinExistence type="predicted"/>
<organism evidence="2 3">
    <name type="scientific">Mycolicibacterium novocastrense</name>
    <name type="common">Mycobacterium novocastrense</name>
    <dbReference type="NCBI Taxonomy" id="59813"/>
    <lineage>
        <taxon>Bacteria</taxon>
        <taxon>Bacillati</taxon>
        <taxon>Actinomycetota</taxon>
        <taxon>Actinomycetes</taxon>
        <taxon>Mycobacteriales</taxon>
        <taxon>Mycobacteriaceae</taxon>
        <taxon>Mycolicibacterium</taxon>
    </lineage>
</organism>
<reference evidence="2 3" key="1">
    <citation type="journal article" date="2016" name="Genome Announc.">
        <title>Draft Genome Sequences of Five Rapidly Growing Mycobacterium Species, M. thermoresistibile, M. fortuitum subsp. acetamidolyticum, M. canariasense, M. brisbanense, and M. novocastrense.</title>
        <authorList>
            <person name="Katahira K."/>
            <person name="Ogura Y."/>
            <person name="Gotoh Y."/>
            <person name="Hayashi T."/>
        </authorList>
    </citation>
    <scope>NUCLEOTIDE SEQUENCE [LARGE SCALE GENOMIC DNA]</scope>
    <source>
        <strain evidence="2 3">JCM18114</strain>
    </source>
</reference>
<dbReference type="Proteomes" id="UP000069773">
    <property type="component" value="Unassembled WGS sequence"/>
</dbReference>
<sequence>MVATTGRSPSLREIGVSIALVAAAACLVAGLLTAGRFVVNGAASGGEYVLGFVFGLSLYGPALIWAAWPVAVPAIAVVGVALAFAGRRSRFVHSRLTHNRGVRIAKTILFVYAAVLVVSWLVWLLGAR</sequence>
<evidence type="ECO:0000313" key="2">
    <source>
        <dbReference type="EMBL" id="GAT09883.1"/>
    </source>
</evidence>
<comment type="caution">
    <text evidence="2">The sequence shown here is derived from an EMBL/GenBank/DDBJ whole genome shotgun (WGS) entry which is preliminary data.</text>
</comment>
<accession>A0ABQ0KK72</accession>
<name>A0ABQ0KK72_MYCNV</name>
<evidence type="ECO:0000313" key="3">
    <source>
        <dbReference type="Proteomes" id="UP000069773"/>
    </source>
</evidence>
<keyword evidence="1" id="KW-0472">Membrane</keyword>
<keyword evidence="1" id="KW-0812">Transmembrane</keyword>